<name>A0A2K1JD91_PHYPA</name>
<protein>
    <recommendedName>
        <fullName evidence="11">DM2 domain-containing protein</fullName>
    </recommendedName>
</protein>
<reference evidence="8 10" key="2">
    <citation type="journal article" date="2018" name="Plant J.">
        <title>The Physcomitrella patens chromosome-scale assembly reveals moss genome structure and evolution.</title>
        <authorList>
            <person name="Lang D."/>
            <person name="Ullrich K.K."/>
            <person name="Murat F."/>
            <person name="Fuchs J."/>
            <person name="Jenkins J."/>
            <person name="Haas F.B."/>
            <person name="Piednoel M."/>
            <person name="Gundlach H."/>
            <person name="Van Bel M."/>
            <person name="Meyberg R."/>
            <person name="Vives C."/>
            <person name="Morata J."/>
            <person name="Symeonidi A."/>
            <person name="Hiss M."/>
            <person name="Muchero W."/>
            <person name="Kamisugi Y."/>
            <person name="Saleh O."/>
            <person name="Blanc G."/>
            <person name="Decker E.L."/>
            <person name="van Gessel N."/>
            <person name="Grimwood J."/>
            <person name="Hayes R.D."/>
            <person name="Graham S.W."/>
            <person name="Gunter L.E."/>
            <person name="McDaniel S.F."/>
            <person name="Hoernstein S.N.W."/>
            <person name="Larsson A."/>
            <person name="Li F.W."/>
            <person name="Perroud P.F."/>
            <person name="Phillips J."/>
            <person name="Ranjan P."/>
            <person name="Rokshar D.S."/>
            <person name="Rothfels C.J."/>
            <person name="Schneider L."/>
            <person name="Shu S."/>
            <person name="Stevenson D.W."/>
            <person name="Thummler F."/>
            <person name="Tillich M."/>
            <person name="Villarreal Aguilar J.C."/>
            <person name="Widiez T."/>
            <person name="Wong G.K."/>
            <person name="Wymore A."/>
            <person name="Zhang Y."/>
            <person name="Zimmer A.D."/>
            <person name="Quatrano R.S."/>
            <person name="Mayer K.F.X."/>
            <person name="Goodstein D."/>
            <person name="Casacuberta J.M."/>
            <person name="Vandepoele K."/>
            <person name="Reski R."/>
            <person name="Cuming A.C."/>
            <person name="Tuskan G.A."/>
            <person name="Maumus F."/>
            <person name="Salse J."/>
            <person name="Schmutz J."/>
            <person name="Rensing S.A."/>
        </authorList>
    </citation>
    <scope>NUCLEOTIDE SEQUENCE [LARGE SCALE GENOMIC DNA]</scope>
    <source>
        <strain evidence="9 10">cv. Gransden 2004</strain>
    </source>
</reference>
<comment type="subcellular location">
    <subcellularLocation>
        <location evidence="1">Nucleus</location>
    </subcellularLocation>
</comment>
<dbReference type="SUPFAM" id="SSF47592">
    <property type="entry name" value="SWIB/MDM2 domain"/>
    <property type="match status" value="2"/>
</dbReference>
<dbReference type="PANTHER" id="PTHR13844">
    <property type="entry name" value="SWI/SNF-RELATED MATRIX-ASSOCIATED ACTIN-DEPENDENT REGULATOR OF CHROMATIN SUBFAMILY D"/>
    <property type="match status" value="1"/>
</dbReference>
<dbReference type="Proteomes" id="UP000006727">
    <property type="component" value="Chromosome 15"/>
</dbReference>
<dbReference type="InterPro" id="IPR019835">
    <property type="entry name" value="SWIB_domain"/>
</dbReference>
<feature type="domain" description="DM2" evidence="6">
    <location>
        <begin position="272"/>
        <end position="351"/>
    </location>
</feature>
<dbReference type="OMA" id="HVNSIDM"/>
<dbReference type="InterPro" id="IPR003121">
    <property type="entry name" value="SWIB_MDM2_domain"/>
</dbReference>
<dbReference type="GO" id="GO:0001181">
    <property type="term" value="F:RNA polymerase I general transcription initiation factor activity"/>
    <property type="evidence" value="ECO:0007669"/>
    <property type="project" value="UniProtKB-ARBA"/>
</dbReference>
<dbReference type="Pfam" id="PF02201">
    <property type="entry name" value="SWIB"/>
    <property type="match status" value="2"/>
</dbReference>
<dbReference type="InterPro" id="IPR014876">
    <property type="entry name" value="DEK_C"/>
</dbReference>
<keyword evidence="10" id="KW-1185">Reference proteome</keyword>
<dbReference type="OrthoDB" id="10251073at2759"/>
<dbReference type="PaxDb" id="3218-PP1S104_74V6.1"/>
<organism evidence="8">
    <name type="scientific">Physcomitrium patens</name>
    <name type="common">Spreading-leaved earth moss</name>
    <name type="synonym">Physcomitrella patens</name>
    <dbReference type="NCBI Taxonomy" id="3218"/>
    <lineage>
        <taxon>Eukaryota</taxon>
        <taxon>Viridiplantae</taxon>
        <taxon>Streptophyta</taxon>
        <taxon>Embryophyta</taxon>
        <taxon>Bryophyta</taxon>
        <taxon>Bryophytina</taxon>
        <taxon>Bryopsida</taxon>
        <taxon>Funariidae</taxon>
        <taxon>Funariales</taxon>
        <taxon>Funariaceae</taxon>
        <taxon>Physcomitrium</taxon>
    </lineage>
</organism>
<reference evidence="8 10" key="1">
    <citation type="journal article" date="2008" name="Science">
        <title>The Physcomitrella genome reveals evolutionary insights into the conquest of land by plants.</title>
        <authorList>
            <person name="Rensing S."/>
            <person name="Lang D."/>
            <person name="Zimmer A."/>
            <person name="Terry A."/>
            <person name="Salamov A."/>
            <person name="Shapiro H."/>
            <person name="Nishiyama T."/>
            <person name="Perroud P.-F."/>
            <person name="Lindquist E."/>
            <person name="Kamisugi Y."/>
            <person name="Tanahashi T."/>
            <person name="Sakakibara K."/>
            <person name="Fujita T."/>
            <person name="Oishi K."/>
            <person name="Shin-I T."/>
            <person name="Kuroki Y."/>
            <person name="Toyoda A."/>
            <person name="Suzuki Y."/>
            <person name="Hashimoto A."/>
            <person name="Yamaguchi K."/>
            <person name="Sugano A."/>
            <person name="Kohara Y."/>
            <person name="Fujiyama A."/>
            <person name="Anterola A."/>
            <person name="Aoki S."/>
            <person name="Ashton N."/>
            <person name="Barbazuk W.B."/>
            <person name="Barker E."/>
            <person name="Bennetzen J."/>
            <person name="Bezanilla M."/>
            <person name="Blankenship R."/>
            <person name="Cho S.H."/>
            <person name="Dutcher S."/>
            <person name="Estelle M."/>
            <person name="Fawcett J.A."/>
            <person name="Gundlach H."/>
            <person name="Hanada K."/>
            <person name="Heyl A."/>
            <person name="Hicks K.A."/>
            <person name="Hugh J."/>
            <person name="Lohr M."/>
            <person name="Mayer K."/>
            <person name="Melkozernov A."/>
            <person name="Murata T."/>
            <person name="Nelson D."/>
            <person name="Pils B."/>
            <person name="Prigge M."/>
            <person name="Reiss B."/>
            <person name="Renner T."/>
            <person name="Rombauts S."/>
            <person name="Rushton P."/>
            <person name="Sanderfoot A."/>
            <person name="Schween G."/>
            <person name="Shiu S.-H."/>
            <person name="Stueber K."/>
            <person name="Theodoulou F.L."/>
            <person name="Tu H."/>
            <person name="Van de Peer Y."/>
            <person name="Verrier P.J."/>
            <person name="Waters E."/>
            <person name="Wood A."/>
            <person name="Yang L."/>
            <person name="Cove D."/>
            <person name="Cuming A."/>
            <person name="Hasebe M."/>
            <person name="Lucas S."/>
            <person name="Mishler D.B."/>
            <person name="Reski R."/>
            <person name="Grigoriev I."/>
            <person name="Quatrano R.S."/>
            <person name="Boore J.L."/>
        </authorList>
    </citation>
    <scope>NUCLEOTIDE SEQUENCE [LARGE SCALE GENOMIC DNA]</scope>
    <source>
        <strain evidence="9 10">cv. Gransden 2004</strain>
    </source>
</reference>
<evidence type="ECO:0000256" key="4">
    <source>
        <dbReference type="ARBA" id="ARBA00023242"/>
    </source>
</evidence>
<keyword evidence="3" id="KW-0804">Transcription</keyword>
<keyword evidence="2" id="KW-0805">Transcription regulation</keyword>
<dbReference type="SMART" id="SM00151">
    <property type="entry name" value="SWIB"/>
    <property type="match status" value="2"/>
</dbReference>
<feature type="compositionally biased region" description="Basic and acidic residues" evidence="5">
    <location>
        <begin position="106"/>
        <end position="141"/>
    </location>
</feature>
<dbReference type="Gramene" id="Pp3c15_14880V3.1">
    <property type="protein sequence ID" value="Pp3c15_14880V3.1"/>
    <property type="gene ID" value="Pp3c15_14880"/>
</dbReference>
<feature type="domain" description="DM2" evidence="6">
    <location>
        <begin position="152"/>
        <end position="229"/>
    </location>
</feature>
<dbReference type="SUPFAM" id="SSF109715">
    <property type="entry name" value="DEK C-terminal domain"/>
    <property type="match status" value="1"/>
</dbReference>
<dbReference type="PROSITE" id="PS51998">
    <property type="entry name" value="DEK_C"/>
    <property type="match status" value="1"/>
</dbReference>
<evidence type="ECO:0000256" key="2">
    <source>
        <dbReference type="ARBA" id="ARBA00023015"/>
    </source>
</evidence>
<evidence type="ECO:0000256" key="1">
    <source>
        <dbReference type="ARBA" id="ARBA00004123"/>
    </source>
</evidence>
<dbReference type="FunFam" id="1.10.245.10:FF:000004">
    <property type="entry name" value="Upstream activation factor subunit"/>
    <property type="match status" value="1"/>
</dbReference>
<dbReference type="GO" id="GO:0000500">
    <property type="term" value="C:RNA polymerase I upstream activating factor complex"/>
    <property type="evidence" value="ECO:0007669"/>
    <property type="project" value="UniProtKB-ARBA"/>
</dbReference>
<feature type="compositionally biased region" description="Basic and acidic residues" evidence="5">
    <location>
        <begin position="240"/>
        <end position="264"/>
    </location>
</feature>
<sequence length="355" mass="39361">MVSDAEIVRHLTAVLKKADLNTTTTTEIRQQLQSDLGVDLSDKKAFIRQQVDLYLQKQSQEQEEEAGGGGEGQGVNERGEEVGGGEQDVDDDNDDEDEEEGEEEHGDGSRESSKGSKTRGEPDSKRTRAKIDRAIKASVTKEKKKRTGGGGGLTKVCALSPLLQAIIGEAELPRTQVVKQLWAYIREHNLQDPDDKRKIICNDALRNLLGTNSTDMFKMNKLLSKHIFPLDNRSTGAAAKGRDRDTDTEDAEPKAKKQKADKSGGGKGKIVGFLAPCPISEQLAKFLDAEDGKVSRADAVKRLWIYIKENNLQDPSNKKMIVCDEQLQDLFDCDHFVGFDLTKLLTRHFIKPELQ</sequence>
<dbReference type="Gene3D" id="1.10.10.60">
    <property type="entry name" value="Homeodomain-like"/>
    <property type="match status" value="1"/>
</dbReference>
<dbReference type="GeneID" id="112292588"/>
<dbReference type="InterPro" id="IPR036885">
    <property type="entry name" value="SWIB_MDM2_dom_sf"/>
</dbReference>
<evidence type="ECO:0000313" key="8">
    <source>
        <dbReference type="EMBL" id="PNR39489.1"/>
    </source>
</evidence>
<reference evidence="9" key="3">
    <citation type="submission" date="2020-12" db="UniProtKB">
        <authorList>
            <consortium name="EnsemblPlants"/>
        </authorList>
    </citation>
    <scope>IDENTIFICATION</scope>
</reference>
<dbReference type="CDD" id="cd10567">
    <property type="entry name" value="SWIB-MDM2_like"/>
    <property type="match status" value="2"/>
</dbReference>
<feature type="region of interest" description="Disordered" evidence="5">
    <location>
        <begin position="58"/>
        <end position="152"/>
    </location>
</feature>
<feature type="domain" description="DEK-C" evidence="7">
    <location>
        <begin position="1"/>
        <end position="56"/>
    </location>
</feature>
<gene>
    <name evidence="9" type="primary">LOC112292588</name>
    <name evidence="8" type="ORF">PHYPA_019767</name>
</gene>
<dbReference type="AlphaFoldDB" id="A0A2K1JD91"/>
<evidence type="ECO:0000313" key="9">
    <source>
        <dbReference type="EnsemblPlants" id="Pp3c15_14880V3.1"/>
    </source>
</evidence>
<dbReference type="Pfam" id="PF08766">
    <property type="entry name" value="DEK_C"/>
    <property type="match status" value="1"/>
</dbReference>
<dbReference type="EnsemblPlants" id="Pp3c15_14880V3.1">
    <property type="protein sequence ID" value="Pp3c15_14880V3.1"/>
    <property type="gene ID" value="Pp3c15_14880"/>
</dbReference>
<dbReference type="RefSeq" id="XP_024397000.1">
    <property type="nucleotide sequence ID" value="XM_024541232.2"/>
</dbReference>
<evidence type="ECO:0000256" key="3">
    <source>
        <dbReference type="ARBA" id="ARBA00023163"/>
    </source>
</evidence>
<dbReference type="Gramene" id="Pp3c15_14880V3.2">
    <property type="protein sequence ID" value="Pp3c15_14880V3.2"/>
    <property type="gene ID" value="Pp3c15_14880"/>
</dbReference>
<evidence type="ECO:0000259" key="7">
    <source>
        <dbReference type="PROSITE" id="PS51998"/>
    </source>
</evidence>
<dbReference type="PROSITE" id="PS51925">
    <property type="entry name" value="SWIB_MDM2"/>
    <property type="match status" value="2"/>
</dbReference>
<proteinExistence type="predicted"/>
<evidence type="ECO:0008006" key="11">
    <source>
        <dbReference type="Google" id="ProtNLM"/>
    </source>
</evidence>
<dbReference type="GO" id="GO:0005634">
    <property type="term" value="C:nucleus"/>
    <property type="evidence" value="ECO:0000318"/>
    <property type="project" value="GO_Central"/>
</dbReference>
<dbReference type="Gene3D" id="1.10.245.10">
    <property type="entry name" value="SWIB/MDM2 domain"/>
    <property type="match status" value="2"/>
</dbReference>
<dbReference type="STRING" id="3218.A0A2K1JD91"/>
<keyword evidence="4" id="KW-0539">Nucleus</keyword>
<dbReference type="EMBL" id="ABEU02000015">
    <property type="protein sequence ID" value="PNR39489.1"/>
    <property type="molecule type" value="Genomic_DNA"/>
</dbReference>
<evidence type="ECO:0000256" key="5">
    <source>
        <dbReference type="SAM" id="MobiDB-lite"/>
    </source>
</evidence>
<evidence type="ECO:0000313" key="10">
    <source>
        <dbReference type="Proteomes" id="UP000006727"/>
    </source>
</evidence>
<evidence type="ECO:0000259" key="6">
    <source>
        <dbReference type="PROSITE" id="PS51925"/>
    </source>
</evidence>
<feature type="compositionally biased region" description="Acidic residues" evidence="5">
    <location>
        <begin position="87"/>
        <end position="105"/>
    </location>
</feature>
<feature type="region of interest" description="Disordered" evidence="5">
    <location>
        <begin position="234"/>
        <end position="265"/>
    </location>
</feature>
<accession>A0A2K1JD91</accession>
<dbReference type="EnsemblPlants" id="Pp3c15_14880V3.2">
    <property type="protein sequence ID" value="Pp3c15_14880V3.2"/>
    <property type="gene ID" value="Pp3c15_14880"/>
</dbReference>